<feature type="compositionally biased region" description="Low complexity" evidence="1">
    <location>
        <begin position="74"/>
        <end position="84"/>
    </location>
</feature>
<evidence type="ECO:0000256" key="2">
    <source>
        <dbReference type="SAM" id="Phobius"/>
    </source>
</evidence>
<name>A0A2T7PW14_POMCA</name>
<protein>
    <submittedName>
        <fullName evidence="3">Uncharacterized protein</fullName>
    </submittedName>
</protein>
<keyword evidence="2" id="KW-1133">Transmembrane helix</keyword>
<comment type="caution">
    <text evidence="3">The sequence shown here is derived from an EMBL/GenBank/DDBJ whole genome shotgun (WGS) entry which is preliminary data.</text>
</comment>
<dbReference type="OrthoDB" id="6120496at2759"/>
<dbReference type="AlphaFoldDB" id="A0A2T7PW14"/>
<evidence type="ECO:0000313" key="4">
    <source>
        <dbReference type="Proteomes" id="UP000245119"/>
    </source>
</evidence>
<feature type="region of interest" description="Disordered" evidence="1">
    <location>
        <begin position="74"/>
        <end position="221"/>
    </location>
</feature>
<gene>
    <name evidence="3" type="ORF">C0Q70_00220</name>
</gene>
<proteinExistence type="predicted"/>
<keyword evidence="2" id="KW-0812">Transmembrane</keyword>
<reference evidence="3 4" key="1">
    <citation type="submission" date="2018-04" db="EMBL/GenBank/DDBJ databases">
        <title>The genome of golden apple snail Pomacea canaliculata provides insight into stress tolerance and invasive adaptation.</title>
        <authorList>
            <person name="Liu C."/>
            <person name="Liu B."/>
            <person name="Ren Y."/>
            <person name="Zhang Y."/>
            <person name="Wang H."/>
            <person name="Li S."/>
            <person name="Jiang F."/>
            <person name="Yin L."/>
            <person name="Zhang G."/>
            <person name="Qian W."/>
            <person name="Fan W."/>
        </authorList>
    </citation>
    <scope>NUCLEOTIDE SEQUENCE [LARGE SCALE GENOMIC DNA]</scope>
    <source>
        <strain evidence="3">SZHN2017</strain>
        <tissue evidence="3">Muscle</tissue>
    </source>
</reference>
<feature type="compositionally biased region" description="Basic and acidic residues" evidence="1">
    <location>
        <begin position="199"/>
        <end position="211"/>
    </location>
</feature>
<evidence type="ECO:0000256" key="1">
    <source>
        <dbReference type="SAM" id="MobiDB-lite"/>
    </source>
</evidence>
<keyword evidence="2" id="KW-0472">Membrane</keyword>
<sequence length="359" mass="37294">MFMTSVGVCLVLNYNIVEVDTSGLPPTLHNEEGKKVVGVILICVGLGALGLSGLVSALYFTACFSRAQDRPTATAASSSSSSASDQNSERSGKVKGRRGVVAPSGQAPSSSRRAHGGAAGPRPSTSSGGDTTPRAAGAGAGALPVNSRGGKRGQLGPGLTPETYGYFPGRVNTPPSMRSKSRHKAARHLPPRYQHRLAPHPEEEQSLHEAVSRASSAAMLKSHAVTEGHVNHAAEFDEDDNDTMMTARGDSCVSEHSSAGIQILVNEAHPSESMDDDSSSELLDSRSEVTLLTPRVESVVLTISEYVTGDRDQGAVNTAYSASEVGEVDDVASGGESRTSFSADSDLGSMSEEAKTSIP</sequence>
<dbReference type="EMBL" id="PZQS01000001">
    <property type="protein sequence ID" value="PVD37624.1"/>
    <property type="molecule type" value="Genomic_DNA"/>
</dbReference>
<accession>A0A2T7PW14</accession>
<feature type="compositionally biased region" description="Basic residues" evidence="1">
    <location>
        <begin position="179"/>
        <end position="198"/>
    </location>
</feature>
<evidence type="ECO:0000313" key="3">
    <source>
        <dbReference type="EMBL" id="PVD37624.1"/>
    </source>
</evidence>
<feature type="region of interest" description="Disordered" evidence="1">
    <location>
        <begin position="320"/>
        <end position="359"/>
    </location>
</feature>
<organism evidence="3 4">
    <name type="scientific">Pomacea canaliculata</name>
    <name type="common">Golden apple snail</name>
    <dbReference type="NCBI Taxonomy" id="400727"/>
    <lineage>
        <taxon>Eukaryota</taxon>
        <taxon>Metazoa</taxon>
        <taxon>Spiralia</taxon>
        <taxon>Lophotrochozoa</taxon>
        <taxon>Mollusca</taxon>
        <taxon>Gastropoda</taxon>
        <taxon>Caenogastropoda</taxon>
        <taxon>Architaenioglossa</taxon>
        <taxon>Ampullarioidea</taxon>
        <taxon>Ampullariidae</taxon>
        <taxon>Pomacea</taxon>
    </lineage>
</organism>
<feature type="transmembrane region" description="Helical" evidence="2">
    <location>
        <begin position="37"/>
        <end position="60"/>
    </location>
</feature>
<keyword evidence="4" id="KW-1185">Reference proteome</keyword>
<dbReference type="Proteomes" id="UP000245119">
    <property type="component" value="Linkage Group LG1"/>
</dbReference>